<sequence>MAVNLISAAQQLLTPEVIAKIASFLGMDQSTAQKAAVAAIPTILASLSDLVGTPAGANQLSKLLSQQQGNNPIDLLHSSGAPGLAQMGSSMLSGLLGGRTMDTMGQAIGNFAGTGDAGGKSLLAVVGPLVLGMLGRQQRDAGVDANGLASLLRSQKDQFMAAIPSGLGDQLSALGLIDQTRSGMATAAATGSRIAGASGATAASQAAIAAGRTQWPYWLVALAILGGFAFLYALQRPTEQTVAQSTTATRPSTATVGMAPADLTVDGVNLANQVNSSLGTLKAQLPTITDEASAQAAMPKINDAISQLDGITARAAKLSPEARRALAKLIVAAAPAINEMCDKVSATPAGTIAKPVIDNLRAKLDELAKV</sequence>
<feature type="transmembrane region" description="Helical" evidence="1">
    <location>
        <begin position="215"/>
        <end position="234"/>
    </location>
</feature>
<organism evidence="2 3">
    <name type="scientific">Bradyrhizobium arachidis</name>
    <dbReference type="NCBI Taxonomy" id="858423"/>
    <lineage>
        <taxon>Bacteria</taxon>
        <taxon>Pseudomonadati</taxon>
        <taxon>Pseudomonadota</taxon>
        <taxon>Alphaproteobacteria</taxon>
        <taxon>Hyphomicrobiales</taxon>
        <taxon>Nitrobacteraceae</taxon>
        <taxon>Bradyrhizobium</taxon>
    </lineage>
</organism>
<keyword evidence="1" id="KW-0472">Membrane</keyword>
<proteinExistence type="predicted"/>
<protein>
    <submittedName>
        <fullName evidence="2">DUF937 domain-containing protein</fullName>
    </submittedName>
</protein>
<dbReference type="RefSeq" id="WP_092220069.1">
    <property type="nucleotide sequence ID" value="NZ_CP030050.1"/>
</dbReference>
<keyword evidence="1" id="KW-1133">Transmembrane helix</keyword>
<dbReference type="EMBL" id="CP030050">
    <property type="protein sequence ID" value="QOZ68832.1"/>
    <property type="molecule type" value="Genomic_DNA"/>
</dbReference>
<dbReference type="KEGG" id="barh:WN72_22775"/>
<dbReference type="Pfam" id="PF06078">
    <property type="entry name" value="DUF937"/>
    <property type="match status" value="1"/>
</dbReference>
<reference evidence="2 3" key="1">
    <citation type="submission" date="2018-06" db="EMBL/GenBank/DDBJ databases">
        <title>Comparative genomics of Bradyrhizobium nodulating Arachidis hypogaea.</title>
        <authorList>
            <person name="Li Y."/>
        </authorList>
    </citation>
    <scope>NUCLEOTIDE SEQUENCE [LARGE SCALE GENOMIC DNA]</scope>
    <source>
        <strain evidence="2 3">CCBAU 051107</strain>
    </source>
</reference>
<gene>
    <name evidence="2" type="ORF">WN72_22775</name>
</gene>
<evidence type="ECO:0000313" key="3">
    <source>
        <dbReference type="Proteomes" id="UP000594015"/>
    </source>
</evidence>
<name>A0AAE7NNT5_9BRAD</name>
<evidence type="ECO:0000256" key="1">
    <source>
        <dbReference type="SAM" id="Phobius"/>
    </source>
</evidence>
<keyword evidence="1" id="KW-0812">Transmembrane</keyword>
<accession>A0AAE7NNT5</accession>
<dbReference type="Proteomes" id="UP000594015">
    <property type="component" value="Chromosome"/>
</dbReference>
<dbReference type="AlphaFoldDB" id="A0AAE7NNT5"/>
<evidence type="ECO:0000313" key="2">
    <source>
        <dbReference type="EMBL" id="QOZ68832.1"/>
    </source>
</evidence>
<dbReference type="InterPro" id="IPR009282">
    <property type="entry name" value="DUF937"/>
</dbReference>